<feature type="signal peptide" evidence="7">
    <location>
        <begin position="1"/>
        <end position="18"/>
    </location>
</feature>
<evidence type="ECO:0000256" key="3">
    <source>
        <dbReference type="ARBA" id="ARBA00022670"/>
    </source>
</evidence>
<keyword evidence="7" id="KW-0732">Signal</keyword>
<dbReference type="InterPro" id="IPR029058">
    <property type="entry name" value="AB_hydrolase_fold"/>
</dbReference>
<feature type="region of interest" description="Disordered" evidence="6">
    <location>
        <begin position="551"/>
        <end position="590"/>
    </location>
</feature>
<dbReference type="GO" id="GO:0006508">
    <property type="term" value="P:proteolysis"/>
    <property type="evidence" value="ECO:0007669"/>
    <property type="project" value="UniProtKB-KW"/>
</dbReference>
<dbReference type="GO" id="GO:0004185">
    <property type="term" value="F:serine-type carboxypeptidase activity"/>
    <property type="evidence" value="ECO:0007669"/>
    <property type="project" value="InterPro"/>
</dbReference>
<dbReference type="EMBL" id="MU855322">
    <property type="protein sequence ID" value="KAK3906636.1"/>
    <property type="molecule type" value="Genomic_DNA"/>
</dbReference>
<dbReference type="Gene3D" id="3.40.50.1820">
    <property type="entry name" value="alpha/beta hydrolase"/>
    <property type="match status" value="1"/>
</dbReference>
<evidence type="ECO:0008006" key="10">
    <source>
        <dbReference type="Google" id="ProtNLM"/>
    </source>
</evidence>
<evidence type="ECO:0000313" key="9">
    <source>
        <dbReference type="Proteomes" id="UP001303889"/>
    </source>
</evidence>
<name>A0AAN6RYA3_9PEZI</name>
<keyword evidence="9" id="KW-1185">Reference proteome</keyword>
<dbReference type="PANTHER" id="PTHR11802:SF479">
    <property type="entry name" value="CARBOXYPEPTIDASE"/>
    <property type="match status" value="1"/>
</dbReference>
<feature type="chain" id="PRO_5043037376" description="Serine carboxypeptidase" evidence="7">
    <location>
        <begin position="19"/>
        <end position="590"/>
    </location>
</feature>
<feature type="compositionally biased region" description="Basic and acidic residues" evidence="6">
    <location>
        <begin position="575"/>
        <end position="590"/>
    </location>
</feature>
<accession>A0AAN6RYA3</accession>
<reference evidence="8" key="1">
    <citation type="journal article" date="2023" name="Mol. Phylogenet. Evol.">
        <title>Genome-scale phylogeny and comparative genomics of the fungal order Sordariales.</title>
        <authorList>
            <person name="Hensen N."/>
            <person name="Bonometti L."/>
            <person name="Westerberg I."/>
            <person name="Brannstrom I.O."/>
            <person name="Guillou S."/>
            <person name="Cros-Aarteil S."/>
            <person name="Calhoun S."/>
            <person name="Haridas S."/>
            <person name="Kuo A."/>
            <person name="Mondo S."/>
            <person name="Pangilinan J."/>
            <person name="Riley R."/>
            <person name="LaButti K."/>
            <person name="Andreopoulos B."/>
            <person name="Lipzen A."/>
            <person name="Chen C."/>
            <person name="Yan M."/>
            <person name="Daum C."/>
            <person name="Ng V."/>
            <person name="Clum A."/>
            <person name="Steindorff A."/>
            <person name="Ohm R.A."/>
            <person name="Martin F."/>
            <person name="Silar P."/>
            <person name="Natvig D.O."/>
            <person name="Lalanne C."/>
            <person name="Gautier V."/>
            <person name="Ament-Velasquez S.L."/>
            <person name="Kruys A."/>
            <person name="Hutchinson M.I."/>
            <person name="Powell A.J."/>
            <person name="Barry K."/>
            <person name="Miller A.N."/>
            <person name="Grigoriev I.V."/>
            <person name="Debuchy R."/>
            <person name="Gladieux P."/>
            <person name="Hiltunen Thoren M."/>
            <person name="Johannesson H."/>
        </authorList>
    </citation>
    <scope>NUCLEOTIDE SEQUENCE</scope>
    <source>
        <strain evidence="8">CBS 103.79</strain>
    </source>
</reference>
<dbReference type="SUPFAM" id="SSF53474">
    <property type="entry name" value="alpha/beta-Hydrolases"/>
    <property type="match status" value="1"/>
</dbReference>
<reference evidence="8" key="2">
    <citation type="submission" date="2023-05" db="EMBL/GenBank/DDBJ databases">
        <authorList>
            <consortium name="Lawrence Berkeley National Laboratory"/>
            <person name="Steindorff A."/>
            <person name="Hensen N."/>
            <person name="Bonometti L."/>
            <person name="Westerberg I."/>
            <person name="Brannstrom I.O."/>
            <person name="Guillou S."/>
            <person name="Cros-Aarteil S."/>
            <person name="Calhoun S."/>
            <person name="Haridas S."/>
            <person name="Kuo A."/>
            <person name="Mondo S."/>
            <person name="Pangilinan J."/>
            <person name="Riley R."/>
            <person name="Labutti K."/>
            <person name="Andreopoulos B."/>
            <person name="Lipzen A."/>
            <person name="Chen C."/>
            <person name="Yanf M."/>
            <person name="Daum C."/>
            <person name="Ng V."/>
            <person name="Clum A."/>
            <person name="Ohm R."/>
            <person name="Martin F."/>
            <person name="Silar P."/>
            <person name="Natvig D."/>
            <person name="Lalanne C."/>
            <person name="Gautier V."/>
            <person name="Ament-Velasquez S.L."/>
            <person name="Kruys A."/>
            <person name="Hutchinson M.I."/>
            <person name="Powell A.J."/>
            <person name="Barry K."/>
            <person name="Miller A.N."/>
            <person name="Grigoriev I.V."/>
            <person name="Debuchy R."/>
            <person name="Gladieux P."/>
            <person name="Thoren M.H."/>
            <person name="Johannesson H."/>
        </authorList>
    </citation>
    <scope>NUCLEOTIDE SEQUENCE</scope>
    <source>
        <strain evidence="8">CBS 103.79</strain>
    </source>
</reference>
<gene>
    <name evidence="8" type="ORF">C8A05DRAFT_29491</name>
</gene>
<comment type="caution">
    <text evidence="8">The sequence shown here is derived from an EMBL/GenBank/DDBJ whole genome shotgun (WGS) entry which is preliminary data.</text>
</comment>
<proteinExistence type="inferred from homology"/>
<keyword evidence="5" id="KW-0325">Glycoprotein</keyword>
<organism evidence="8 9">
    <name type="scientific">Staphylotrichum tortipilum</name>
    <dbReference type="NCBI Taxonomy" id="2831512"/>
    <lineage>
        <taxon>Eukaryota</taxon>
        <taxon>Fungi</taxon>
        <taxon>Dikarya</taxon>
        <taxon>Ascomycota</taxon>
        <taxon>Pezizomycotina</taxon>
        <taxon>Sordariomycetes</taxon>
        <taxon>Sordariomycetidae</taxon>
        <taxon>Sordariales</taxon>
        <taxon>Chaetomiaceae</taxon>
        <taxon>Staphylotrichum</taxon>
    </lineage>
</organism>
<evidence type="ECO:0000256" key="6">
    <source>
        <dbReference type="SAM" id="MobiDB-lite"/>
    </source>
</evidence>
<keyword evidence="4" id="KW-0378">Hydrolase</keyword>
<protein>
    <recommendedName>
        <fullName evidence="10">Serine carboxypeptidase</fullName>
    </recommendedName>
</protein>
<dbReference type="Pfam" id="PF00450">
    <property type="entry name" value="Peptidase_S10"/>
    <property type="match status" value="1"/>
</dbReference>
<evidence type="ECO:0000256" key="5">
    <source>
        <dbReference type="ARBA" id="ARBA00023180"/>
    </source>
</evidence>
<evidence type="ECO:0000256" key="1">
    <source>
        <dbReference type="ARBA" id="ARBA00009431"/>
    </source>
</evidence>
<keyword evidence="3" id="KW-0645">Protease</keyword>
<evidence type="ECO:0000313" key="8">
    <source>
        <dbReference type="EMBL" id="KAK3906636.1"/>
    </source>
</evidence>
<dbReference type="PRINTS" id="PR00724">
    <property type="entry name" value="CRBOXYPTASEC"/>
</dbReference>
<evidence type="ECO:0000256" key="4">
    <source>
        <dbReference type="ARBA" id="ARBA00022801"/>
    </source>
</evidence>
<sequence>MLWASLFLLFALVAPTLGFHRPRLLPGRKPHYRSIRCLNCTRGATVQYPASPFFNKRSGKFAVNGAALPLVNFDVGESYAGLLPIGNDLSRKLYFWFFPSTNPVAQKKKEILIYLTGGPGCSSIGELLQSNGPLLWQPGIAQPIPNKWSWRRLTNVVWVDQPVGAGFSQGARTAANEHDVANDFLRWWRNFVDMFMLQGYTVYVTGSSYGGMYAPFISSAMLDQDDKHYFNVSGMAVWDGLYSKIPLVEDIPIASFVEKWKAILPFNDTFREMIRAMDEECGYSAYLDEFLVFPPLGPQPSTLPGEDPATGFAKPECALYINVFLATQELNPCLSAFDVTLRCPVLFDPIGFAGGTFTLPSTFPTPYFNLPEVKSLLHAPPNATWAFCQDPTTIFAGGVDTSLVSGPGSQPVLPRVIDATRNVILGHGSRDFLLLPDATLLTIQNLTWQGAMGFQRRPEGALFIPKHDNANVSTAAGGGVVGSSHSERGLTWFGAAMAGHLVGMDQPAVVFRMVEVLLGRVEGFESQEGFTVDMGLGPRPVTALGKGTVEVVEGSGAGRDLDDDGEEEEEEEEEKEKHKGGDKGGEKSRP</sequence>
<dbReference type="PANTHER" id="PTHR11802">
    <property type="entry name" value="SERINE PROTEASE FAMILY S10 SERINE CARBOXYPEPTIDASE"/>
    <property type="match status" value="1"/>
</dbReference>
<comment type="similarity">
    <text evidence="1">Belongs to the peptidase S10 family.</text>
</comment>
<dbReference type="AlphaFoldDB" id="A0AAN6RYA3"/>
<evidence type="ECO:0000256" key="7">
    <source>
        <dbReference type="SAM" id="SignalP"/>
    </source>
</evidence>
<feature type="compositionally biased region" description="Acidic residues" evidence="6">
    <location>
        <begin position="561"/>
        <end position="574"/>
    </location>
</feature>
<dbReference type="Proteomes" id="UP001303889">
    <property type="component" value="Unassembled WGS sequence"/>
</dbReference>
<evidence type="ECO:0000256" key="2">
    <source>
        <dbReference type="ARBA" id="ARBA00022645"/>
    </source>
</evidence>
<dbReference type="InterPro" id="IPR001563">
    <property type="entry name" value="Peptidase_S10"/>
</dbReference>
<keyword evidence="2" id="KW-0121">Carboxypeptidase</keyword>